<feature type="transmembrane region" description="Helical" evidence="1">
    <location>
        <begin position="77"/>
        <end position="97"/>
    </location>
</feature>
<comment type="caution">
    <text evidence="2">The sequence shown here is derived from an EMBL/GenBank/DDBJ whole genome shotgun (WGS) entry which is preliminary data.</text>
</comment>
<keyword evidence="1" id="KW-0472">Membrane</keyword>
<keyword evidence="1" id="KW-0812">Transmembrane</keyword>
<dbReference type="Proteomes" id="UP000194577">
    <property type="component" value="Unassembled WGS sequence"/>
</dbReference>
<feature type="transmembrane region" description="Helical" evidence="1">
    <location>
        <begin position="271"/>
        <end position="304"/>
    </location>
</feature>
<dbReference type="InterPro" id="IPR046264">
    <property type="entry name" value="DUF6297"/>
</dbReference>
<feature type="transmembrane region" description="Helical" evidence="1">
    <location>
        <begin position="368"/>
        <end position="387"/>
    </location>
</feature>
<evidence type="ECO:0008006" key="4">
    <source>
        <dbReference type="Google" id="ProtNLM"/>
    </source>
</evidence>
<sequence>MAAPYLRHLGTGSPASGPGLAAMDPAWATLLLVLMLTRLILDPLRRLGPLFLRPHEATWWLAMPGERRGLLDPVARAETAFAVAVGGATGLVLAVMAGSNLAVAAGLMLLGGSGGGLLLLGLLRAQLGGAAARGTRAAVLVAALAALAAGVGGLPFPRREGAPLLAALGVFMGLASVLWWRRLWPRLADMPDAPLLDAAARSLGAQVSLLSLDTRALGRLLAAPARRPSRSSRLPLARFARRLPRELNPLLGVAQADWLLLWRQPRRGLQLAAGLVIAMFPLVSTGIGVVGTAVLHLAGAWVAVLAVAEPARRAWFDGGADDSWPARPVLVRCGHLLVPAMAMTSWTAVAVLARLFASGRSPATVGEAWTVLGLVVAAGCGWAGAALRSGFRPTPDFSLGLVASPVGSLPPGAVEMLVNGPDAAALAGLPTGLLAAGAPLTPRLLLAQLAASAVVITWGILTGRRMRG</sequence>
<gene>
    <name evidence="2" type="ORF">BW737_012050</name>
</gene>
<evidence type="ECO:0000313" key="3">
    <source>
        <dbReference type="Proteomes" id="UP000194577"/>
    </source>
</evidence>
<feature type="transmembrane region" description="Helical" evidence="1">
    <location>
        <begin position="20"/>
        <end position="41"/>
    </location>
</feature>
<reference evidence="2 3" key="1">
    <citation type="submission" date="2017-10" db="EMBL/GenBank/DDBJ databases">
        <title>Draft genome sequence of cellulolytic Actinomyces sp CtC72 isolated from cattle rumen fluid.</title>
        <authorList>
            <person name="Joshi A.J."/>
            <person name="Vasudevan G."/>
            <person name="Lanjekar V.B."/>
            <person name="Hivarkar S."/>
            <person name="Engineer A."/>
            <person name="Pore S.D."/>
            <person name="Dhakephalkar P.K."/>
            <person name="Dagar S."/>
        </authorList>
    </citation>
    <scope>NUCLEOTIDE SEQUENCE [LARGE SCALE GENOMIC DNA]</scope>
    <source>
        <strain evidence="3">CtC72</strain>
    </source>
</reference>
<accession>A0ABX4M9K5</accession>
<keyword evidence="3" id="KW-1185">Reference proteome</keyword>
<evidence type="ECO:0000313" key="2">
    <source>
        <dbReference type="EMBL" id="PHP52101.1"/>
    </source>
</evidence>
<feature type="transmembrane region" description="Helical" evidence="1">
    <location>
        <begin position="103"/>
        <end position="125"/>
    </location>
</feature>
<dbReference type="Pfam" id="PF19814">
    <property type="entry name" value="DUF6297"/>
    <property type="match status" value="1"/>
</dbReference>
<feature type="transmembrane region" description="Helical" evidence="1">
    <location>
        <begin position="444"/>
        <end position="461"/>
    </location>
</feature>
<proteinExistence type="predicted"/>
<protein>
    <recommendedName>
        <fullName evidence="4">ABC-2 type transport system permease protein</fullName>
    </recommendedName>
</protein>
<evidence type="ECO:0000256" key="1">
    <source>
        <dbReference type="SAM" id="Phobius"/>
    </source>
</evidence>
<feature type="transmembrane region" description="Helical" evidence="1">
    <location>
        <begin position="336"/>
        <end position="356"/>
    </location>
</feature>
<organism evidence="2 3">
    <name type="scientific">Actinomyces ruminis</name>
    <dbReference type="NCBI Taxonomy" id="1937003"/>
    <lineage>
        <taxon>Bacteria</taxon>
        <taxon>Bacillati</taxon>
        <taxon>Actinomycetota</taxon>
        <taxon>Actinomycetes</taxon>
        <taxon>Actinomycetales</taxon>
        <taxon>Actinomycetaceae</taxon>
        <taxon>Actinomyces</taxon>
    </lineage>
</organism>
<name>A0ABX4M9K5_9ACTO</name>
<feature type="transmembrane region" description="Helical" evidence="1">
    <location>
        <begin position="162"/>
        <end position="180"/>
    </location>
</feature>
<dbReference type="EMBL" id="MTPX02000064">
    <property type="protein sequence ID" value="PHP52101.1"/>
    <property type="molecule type" value="Genomic_DNA"/>
</dbReference>
<keyword evidence="1" id="KW-1133">Transmembrane helix</keyword>
<feature type="transmembrane region" description="Helical" evidence="1">
    <location>
        <begin position="137"/>
        <end position="156"/>
    </location>
</feature>